<evidence type="ECO:0000313" key="1">
    <source>
        <dbReference type="EMBL" id="CAD2220200.1"/>
    </source>
</evidence>
<dbReference type="OrthoDB" id="273704at2759"/>
<dbReference type="EMBL" id="LR877160">
    <property type="protein sequence ID" value="CAD2220200.1"/>
    <property type="molecule type" value="Genomic_DNA"/>
</dbReference>
<dbReference type="Proteomes" id="UP000515908">
    <property type="component" value="Chromosome 16"/>
</dbReference>
<evidence type="ECO:0000313" key="2">
    <source>
        <dbReference type="Proteomes" id="UP000515908"/>
    </source>
</evidence>
<gene>
    <name evidence="1" type="ORF">ADEAN_000771500</name>
</gene>
<accession>A0A7G2CK02</accession>
<dbReference type="AlphaFoldDB" id="A0A7G2CK02"/>
<organism evidence="1 2">
    <name type="scientific">Angomonas deanei</name>
    <dbReference type="NCBI Taxonomy" id="59799"/>
    <lineage>
        <taxon>Eukaryota</taxon>
        <taxon>Discoba</taxon>
        <taxon>Euglenozoa</taxon>
        <taxon>Kinetoplastea</taxon>
        <taxon>Metakinetoplastina</taxon>
        <taxon>Trypanosomatida</taxon>
        <taxon>Trypanosomatidae</taxon>
        <taxon>Strigomonadinae</taxon>
        <taxon>Angomonas</taxon>
    </lineage>
</organism>
<dbReference type="VEuPathDB" id="TriTrypDB:ADEAN_000771500"/>
<protein>
    <submittedName>
        <fullName evidence="1">Uncharacterized protein</fullName>
    </submittedName>
</protein>
<keyword evidence="2" id="KW-1185">Reference proteome</keyword>
<sequence>MFPLDLYASPTAVAQVYTVLQGELGLAVYTPNEGVQTEKDHVYLFSPDATSCVVVACRVRLNPLIPVEEQQQPLLGKLQSTVAATMAHFDRPEDLSDRLHEMLYSTALPAWVHAVTEVYQQAAAEGDVLSYLRQRLPTAETPLLQVEWYVMGGVRMELSAAPVLEGIWKTFFPPSPKPKTKGEKVERPLSSLLKSEVSIADVMAHYEGELVSLTMRHRLQEDGVCCWSFDTFMAPWRLDTQRISRRYANAACFGLLLQVSGVTPGDEEGGRCWPAEVAAGRRGYVMGTFRGMLIEDYRWLCPLEKDQSAVEQDGDHSLRLVRNTVQTEKVKSLVEKSASPFLSLSLLSGDGETVRLTLKEFVQRFLEAVRTNNTLLYSATSEGGKPNNNNQYMGSLSLLPLILRRKAAFVHSTGQEEDAPLEWWQRDFEEDLDAIPADTFLGFSTTPHCEPPDFPELMRSHFKMREATSSCDLFVP</sequence>
<reference evidence="1 2" key="1">
    <citation type="submission" date="2020-08" db="EMBL/GenBank/DDBJ databases">
        <authorList>
            <person name="Newling K."/>
            <person name="Davey J."/>
            <person name="Forrester S."/>
        </authorList>
    </citation>
    <scope>NUCLEOTIDE SEQUENCE [LARGE SCALE GENOMIC DNA]</scope>
    <source>
        <strain evidence="2">Crithidia deanei Carvalho (ATCC PRA-265)</strain>
    </source>
</reference>
<name>A0A7G2CK02_9TRYP</name>
<proteinExistence type="predicted"/>